<dbReference type="Proteomes" id="UP000305196">
    <property type="component" value="Unassembled WGS sequence"/>
</dbReference>
<protein>
    <recommendedName>
        <fullName evidence="4">VIR protein</fullName>
    </recommendedName>
</protein>
<sequence length="322" mass="36469">MADSNQDYDSFQQYSNNHDVYERIKGNIGDEFGSFPDDVLGEQKEKYNIITMYYLRLRKYLRNFHDEKGCKNKNCCPYINYVLNKIVRTNYNSNQAIFDIYNTYMNHDNNNKEILNSCLTEIKYMDQDKYNKIHSLYGAYDICQSYISNYDNITSCRLANSCAKAYKNIMTEYIKLNDTKFCKTLKELKVFLEKYEPSLTRNCSSSFSVLLNYPHDCTDLQQKPEKINASKELSKVGLEVQGAPGERSVELEQGISEVKSPGVPEQGGRESAVGIVTEEIGTISDTQPGANEISSESPSAKTNSPAGTIIGTSLGFVLPLIT</sequence>
<dbReference type="AlphaFoldDB" id="A0A1G4E462"/>
<dbReference type="InterPro" id="IPR008780">
    <property type="entry name" value="Plasmodium_Vir"/>
</dbReference>
<accession>A0A1G4E462</accession>
<name>A0A1G4E462_PLAVI</name>
<evidence type="ECO:0000256" key="1">
    <source>
        <dbReference type="SAM" id="MobiDB-lite"/>
    </source>
</evidence>
<evidence type="ECO:0000313" key="2">
    <source>
        <dbReference type="EMBL" id="SCA60582.1"/>
    </source>
</evidence>
<dbReference type="EMBL" id="FLYI01000307">
    <property type="protein sequence ID" value="SCA60582.1"/>
    <property type="molecule type" value="Genomic_DNA"/>
</dbReference>
<feature type="non-terminal residue" evidence="2">
    <location>
        <position position="322"/>
    </location>
</feature>
<evidence type="ECO:0000313" key="3">
    <source>
        <dbReference type="Proteomes" id="UP000305196"/>
    </source>
</evidence>
<dbReference type="Pfam" id="PF05795">
    <property type="entry name" value="Plasmodium_Vir"/>
    <property type="match status" value="1"/>
</dbReference>
<proteinExistence type="predicted"/>
<dbReference type="VEuPathDB" id="PlasmoDB:PVW1_140084300"/>
<feature type="region of interest" description="Disordered" evidence="1">
    <location>
        <begin position="283"/>
        <end position="306"/>
    </location>
</feature>
<organism evidence="2 3">
    <name type="scientific">Plasmodium vivax</name>
    <name type="common">malaria parasite P. vivax</name>
    <dbReference type="NCBI Taxonomy" id="5855"/>
    <lineage>
        <taxon>Eukaryota</taxon>
        <taxon>Sar</taxon>
        <taxon>Alveolata</taxon>
        <taxon>Apicomplexa</taxon>
        <taxon>Aconoidasida</taxon>
        <taxon>Haemosporida</taxon>
        <taxon>Plasmodiidae</taxon>
        <taxon>Plasmodium</taxon>
        <taxon>Plasmodium (Plasmodium)</taxon>
    </lineage>
</organism>
<dbReference type="VEuPathDB" id="PlasmoDB:PVP01_0006710"/>
<gene>
    <name evidence="2" type="ORF">PVC01_000087500</name>
</gene>
<evidence type="ECO:0008006" key="4">
    <source>
        <dbReference type="Google" id="ProtNLM"/>
    </source>
</evidence>
<reference evidence="2 3" key="1">
    <citation type="submission" date="2016-07" db="EMBL/GenBank/DDBJ databases">
        <authorList>
            <consortium name="Pathogen Informatics"/>
        </authorList>
    </citation>
    <scope>NUCLEOTIDE SEQUENCE [LARGE SCALE GENOMIC DNA]</scope>
</reference>
<dbReference type="VEuPathDB" id="PlasmoDB:PVPAM_010006700"/>